<sequence>MSEPQAIIRRGDVLVWEDGTLIDADSLDAYTEEARLIAHPLDSASIRTPDWVIDALNDASRWAARMVAIIATAEEIKRQKSGEYQDARAQAVIDTAGYPAREQASRVRIATVAQRQEYDRAVVAFEKARRVGNLLSDYTSRLQSIGKQIEITYRHGGLS</sequence>
<evidence type="ECO:0000313" key="2">
    <source>
        <dbReference type="EMBL" id="SDT08819.1"/>
    </source>
</evidence>
<dbReference type="Proteomes" id="UP000182126">
    <property type="component" value="Chromosome I"/>
</dbReference>
<organism evidence="2 3">
    <name type="scientific">Microbacterium paraoxydans</name>
    <dbReference type="NCBI Taxonomy" id="199592"/>
    <lineage>
        <taxon>Bacteria</taxon>
        <taxon>Bacillati</taxon>
        <taxon>Actinomycetota</taxon>
        <taxon>Actinomycetes</taxon>
        <taxon>Micrococcales</taxon>
        <taxon>Microbacteriaceae</taxon>
        <taxon>Microbacterium</taxon>
    </lineage>
</organism>
<proteinExistence type="predicted"/>
<dbReference type="AlphaFoldDB" id="A0A1H1XJ26"/>
<dbReference type="EMBL" id="LT629770">
    <property type="protein sequence ID" value="SDT08819.1"/>
    <property type="molecule type" value="Genomic_DNA"/>
</dbReference>
<accession>A0A1H1XJ26</accession>
<name>A0A1H1XJ26_9MICO</name>
<dbReference type="EMBL" id="LT629770">
    <property type="protein sequence ID" value="SDR71443.1"/>
    <property type="molecule type" value="Genomic_DNA"/>
</dbReference>
<evidence type="ECO:0000313" key="3">
    <source>
        <dbReference type="Proteomes" id="UP000182126"/>
    </source>
</evidence>
<dbReference type="GeneID" id="36299844"/>
<dbReference type="RefSeq" id="WP_060921047.1">
    <property type="nucleotide sequence ID" value="NZ_LT629770.1"/>
</dbReference>
<gene>
    <name evidence="1" type="ORF">SAMN04489809_0047</name>
    <name evidence="2" type="ORF">SAMN04489809_3482</name>
</gene>
<reference evidence="2 3" key="1">
    <citation type="submission" date="2016-10" db="EMBL/GenBank/DDBJ databases">
        <authorList>
            <person name="de Groot N.N."/>
        </authorList>
    </citation>
    <scope>NUCLEOTIDE SEQUENCE [LARGE SCALE GENOMIC DNA]</scope>
    <source>
        <strain evidence="2 3">DSM 15019</strain>
    </source>
</reference>
<evidence type="ECO:0000313" key="1">
    <source>
        <dbReference type="EMBL" id="SDR71443.1"/>
    </source>
</evidence>
<protein>
    <submittedName>
        <fullName evidence="2">Uncharacterized protein</fullName>
    </submittedName>
</protein>